<dbReference type="PATRIC" id="fig|1297742.4.peg.5260"/>
<dbReference type="InterPro" id="IPR032710">
    <property type="entry name" value="NTF2-like_dom_sf"/>
</dbReference>
<dbReference type="Pfam" id="PF12680">
    <property type="entry name" value="SnoaL_2"/>
    <property type="match status" value="1"/>
</dbReference>
<dbReference type="KEGG" id="mym:A176_005181"/>
<dbReference type="InterPro" id="IPR037401">
    <property type="entry name" value="SnoaL-like"/>
</dbReference>
<dbReference type="Gene3D" id="3.10.450.50">
    <property type="match status" value="1"/>
</dbReference>
<sequence length="117" mass="12583">MVGMQTTPTPLPGLPAPIAGYFEHQTTSPAAVARCFTDDALVVDERQAHRGRAAIEVWNAATSSTYKLSTELLAAEVDGPRTTVRAKVTGSFPGSPIELRFRFTLTEGLITRLEIAP</sequence>
<organism evidence="2 3">
    <name type="scientific">Pseudomyxococcus hansupus</name>
    <dbReference type="NCBI Taxonomy" id="1297742"/>
    <lineage>
        <taxon>Bacteria</taxon>
        <taxon>Pseudomonadati</taxon>
        <taxon>Myxococcota</taxon>
        <taxon>Myxococcia</taxon>
        <taxon>Myxococcales</taxon>
        <taxon>Cystobacterineae</taxon>
        <taxon>Myxococcaceae</taxon>
        <taxon>Pseudomyxococcus</taxon>
    </lineage>
</organism>
<feature type="domain" description="SnoaL-like" evidence="1">
    <location>
        <begin position="28"/>
        <end position="112"/>
    </location>
</feature>
<dbReference type="eggNOG" id="COG3631">
    <property type="taxonomic scope" value="Bacteria"/>
</dbReference>
<name>A0A0H4WZM9_9BACT</name>
<proteinExistence type="predicted"/>
<evidence type="ECO:0000259" key="1">
    <source>
        <dbReference type="Pfam" id="PF12680"/>
    </source>
</evidence>
<dbReference type="AlphaFoldDB" id="A0A0H4WZM9"/>
<dbReference type="SUPFAM" id="SSF54427">
    <property type="entry name" value="NTF2-like"/>
    <property type="match status" value="1"/>
</dbReference>
<dbReference type="EMBL" id="CP012109">
    <property type="protein sequence ID" value="AKQ68269.1"/>
    <property type="molecule type" value="Genomic_DNA"/>
</dbReference>
<evidence type="ECO:0000313" key="3">
    <source>
        <dbReference type="Proteomes" id="UP000009026"/>
    </source>
</evidence>
<reference evidence="2 3" key="1">
    <citation type="journal article" date="2016" name="PLoS ONE">
        <title>Complete Genome Sequence and Comparative Genomics of a Novel Myxobacterium Myxococcus hansupus.</title>
        <authorList>
            <person name="Sharma G."/>
            <person name="Narwani T."/>
            <person name="Subramanian S."/>
        </authorList>
    </citation>
    <scope>NUCLEOTIDE SEQUENCE [LARGE SCALE GENOMIC DNA]</scope>
    <source>
        <strain evidence="3">mixupus</strain>
    </source>
</reference>
<accession>A0A0H4WZM9</accession>
<gene>
    <name evidence="2" type="ORF">A176_005181</name>
</gene>
<protein>
    <recommendedName>
        <fullName evidence="1">SnoaL-like domain-containing protein</fullName>
    </recommendedName>
</protein>
<evidence type="ECO:0000313" key="2">
    <source>
        <dbReference type="EMBL" id="AKQ68269.1"/>
    </source>
</evidence>
<dbReference type="STRING" id="1297742.A176_005181"/>
<dbReference type="Proteomes" id="UP000009026">
    <property type="component" value="Chromosome"/>
</dbReference>
<keyword evidence="3" id="KW-1185">Reference proteome</keyword>